<protein>
    <submittedName>
        <fullName evidence="1">Uncharacterized protein</fullName>
    </submittedName>
</protein>
<evidence type="ECO:0000313" key="2">
    <source>
        <dbReference type="Proteomes" id="UP001174909"/>
    </source>
</evidence>
<gene>
    <name evidence="1" type="ORF">GBAR_LOCUS18059</name>
</gene>
<accession>A0AA35SLQ1</accession>
<sequence length="56" mass="6566">MYLTFSEALSISLTLVTEQKRCWESNKYSENGKSHQSIWHVFLAKVFDTWIVVEAI</sequence>
<feature type="non-terminal residue" evidence="1">
    <location>
        <position position="1"/>
    </location>
</feature>
<proteinExistence type="predicted"/>
<reference evidence="1" key="1">
    <citation type="submission" date="2023-03" db="EMBL/GenBank/DDBJ databases">
        <authorList>
            <person name="Steffen K."/>
            <person name="Cardenas P."/>
        </authorList>
    </citation>
    <scope>NUCLEOTIDE SEQUENCE</scope>
</reference>
<evidence type="ECO:0000313" key="1">
    <source>
        <dbReference type="EMBL" id="CAI8031889.1"/>
    </source>
</evidence>
<dbReference type="EMBL" id="CASHTH010002573">
    <property type="protein sequence ID" value="CAI8031889.1"/>
    <property type="molecule type" value="Genomic_DNA"/>
</dbReference>
<dbReference type="Proteomes" id="UP001174909">
    <property type="component" value="Unassembled WGS sequence"/>
</dbReference>
<name>A0AA35SLQ1_GEOBA</name>
<organism evidence="1 2">
    <name type="scientific">Geodia barretti</name>
    <name type="common">Barrett's horny sponge</name>
    <dbReference type="NCBI Taxonomy" id="519541"/>
    <lineage>
        <taxon>Eukaryota</taxon>
        <taxon>Metazoa</taxon>
        <taxon>Porifera</taxon>
        <taxon>Demospongiae</taxon>
        <taxon>Heteroscleromorpha</taxon>
        <taxon>Tetractinellida</taxon>
        <taxon>Astrophorina</taxon>
        <taxon>Geodiidae</taxon>
        <taxon>Geodia</taxon>
    </lineage>
</organism>
<keyword evidence="2" id="KW-1185">Reference proteome</keyword>
<comment type="caution">
    <text evidence="1">The sequence shown here is derived from an EMBL/GenBank/DDBJ whole genome shotgun (WGS) entry which is preliminary data.</text>
</comment>
<dbReference type="AlphaFoldDB" id="A0AA35SLQ1"/>